<organism evidence="6 7">
    <name type="scientific">Nonomuraea jiangxiensis</name>
    <dbReference type="NCBI Taxonomy" id="633440"/>
    <lineage>
        <taxon>Bacteria</taxon>
        <taxon>Bacillati</taxon>
        <taxon>Actinomycetota</taxon>
        <taxon>Actinomycetes</taxon>
        <taxon>Streptosporangiales</taxon>
        <taxon>Streptosporangiaceae</taxon>
        <taxon>Nonomuraea</taxon>
    </lineage>
</organism>
<keyword evidence="7" id="KW-1185">Reference proteome</keyword>
<accession>A0A1G9D9E5</accession>
<evidence type="ECO:0000256" key="1">
    <source>
        <dbReference type="ARBA" id="ARBA00022691"/>
    </source>
</evidence>
<dbReference type="AlphaFoldDB" id="A0A1G9D9E5"/>
<keyword evidence="3" id="KW-0408">Iron</keyword>
<dbReference type="Proteomes" id="UP000199202">
    <property type="component" value="Unassembled WGS sequence"/>
</dbReference>
<evidence type="ECO:0000256" key="4">
    <source>
        <dbReference type="ARBA" id="ARBA00023014"/>
    </source>
</evidence>
<name>A0A1G9D9E5_9ACTN</name>
<dbReference type="Gene3D" id="3.20.20.70">
    <property type="entry name" value="Aldolase class I"/>
    <property type="match status" value="1"/>
</dbReference>
<dbReference type="SUPFAM" id="SSF102114">
    <property type="entry name" value="Radical SAM enzymes"/>
    <property type="match status" value="1"/>
</dbReference>
<dbReference type="GO" id="GO:0016491">
    <property type="term" value="F:oxidoreductase activity"/>
    <property type="evidence" value="ECO:0007669"/>
    <property type="project" value="InterPro"/>
</dbReference>
<dbReference type="InterPro" id="IPR023867">
    <property type="entry name" value="Sulphatase_maturase_rSAM"/>
</dbReference>
<dbReference type="InterPro" id="IPR026335">
    <property type="entry name" value="rSAM_SPASM_FxsB"/>
</dbReference>
<evidence type="ECO:0000259" key="5">
    <source>
        <dbReference type="Pfam" id="PF04055"/>
    </source>
</evidence>
<evidence type="ECO:0000313" key="6">
    <source>
        <dbReference type="EMBL" id="SDK60516.1"/>
    </source>
</evidence>
<dbReference type="EMBL" id="FNDJ01000017">
    <property type="protein sequence ID" value="SDK60516.1"/>
    <property type="molecule type" value="Genomic_DNA"/>
</dbReference>
<dbReference type="InterPro" id="IPR007197">
    <property type="entry name" value="rSAM"/>
</dbReference>
<keyword evidence="1" id="KW-0949">S-adenosyl-L-methionine</keyword>
<dbReference type="NCBIfam" id="TIGR04269">
    <property type="entry name" value="SAM_SPASM_FxsB"/>
    <property type="match status" value="1"/>
</dbReference>
<dbReference type="PANTHER" id="PTHR43273">
    <property type="entry name" value="ANAEROBIC SULFATASE-MATURATING ENZYME HOMOLOG ASLB-RELATED"/>
    <property type="match status" value="1"/>
</dbReference>
<keyword evidence="2" id="KW-0479">Metal-binding</keyword>
<dbReference type="InterPro" id="IPR013785">
    <property type="entry name" value="Aldolase_TIM"/>
</dbReference>
<dbReference type="GO" id="GO:0046872">
    <property type="term" value="F:metal ion binding"/>
    <property type="evidence" value="ECO:0007669"/>
    <property type="project" value="UniProtKB-KW"/>
</dbReference>
<protein>
    <recommendedName>
        <fullName evidence="5">Radical SAM core domain-containing protein</fullName>
    </recommendedName>
</protein>
<keyword evidence="4" id="KW-0411">Iron-sulfur</keyword>
<dbReference type="PANTHER" id="PTHR43273:SF8">
    <property type="entry name" value="RADICAL SAM DOMAIN PROTEIN"/>
    <property type="match status" value="1"/>
</dbReference>
<dbReference type="STRING" id="633440.SAMN05421869_11752"/>
<evidence type="ECO:0000256" key="3">
    <source>
        <dbReference type="ARBA" id="ARBA00023004"/>
    </source>
</evidence>
<proteinExistence type="predicted"/>
<feature type="domain" description="Radical SAM core" evidence="5">
    <location>
        <begin position="10"/>
        <end position="126"/>
    </location>
</feature>
<sequence>MQPRRISKAVIAQTAARIAEHAHAHRIPAVHLILHGGEPLLAGADHIAHTVRAIKQALGPGVRLDVSLQSNGLRLDETYLRLFDELGVRVGLSLDGDAEGHDRHRRRGDGRGSHAAVTAALDLLTGRYRHLYAGLLCTVELRNDPLATYEALLRSAPPRIDFLLPHGNWETPPPGLPAAGDGTPYADWLIPVFDRWYAAPRQETEVRLFADILRLLLGGRSSGEVVGLGPARMVVIETDGAIEQSDTLKSAYPGAPTTGFHVSRDTFDAVLRHPAVMARQLGRGALAAECQSCPVVRVCGGGLYAHRYRPGSGFGNPSVYCHDLFRLITHIRGVVERDVAALLEGRR</sequence>
<gene>
    <name evidence="6" type="ORF">SAMN05421869_11752</name>
</gene>
<dbReference type="GO" id="GO:0051536">
    <property type="term" value="F:iron-sulfur cluster binding"/>
    <property type="evidence" value="ECO:0007669"/>
    <property type="project" value="UniProtKB-KW"/>
</dbReference>
<evidence type="ECO:0000313" key="7">
    <source>
        <dbReference type="Proteomes" id="UP000199202"/>
    </source>
</evidence>
<evidence type="ECO:0000256" key="2">
    <source>
        <dbReference type="ARBA" id="ARBA00022723"/>
    </source>
</evidence>
<dbReference type="InterPro" id="IPR058240">
    <property type="entry name" value="rSAM_sf"/>
</dbReference>
<reference evidence="6 7" key="1">
    <citation type="submission" date="2016-10" db="EMBL/GenBank/DDBJ databases">
        <authorList>
            <person name="de Groot N.N."/>
        </authorList>
    </citation>
    <scope>NUCLEOTIDE SEQUENCE [LARGE SCALE GENOMIC DNA]</scope>
    <source>
        <strain evidence="6 7">CGMCC 4.6533</strain>
    </source>
</reference>
<dbReference type="Pfam" id="PF04055">
    <property type="entry name" value="Radical_SAM"/>
    <property type="match status" value="1"/>
</dbReference>